<evidence type="ECO:0000313" key="11">
    <source>
        <dbReference type="EMBL" id="HJB39639.1"/>
    </source>
</evidence>
<evidence type="ECO:0000256" key="5">
    <source>
        <dbReference type="ARBA" id="ARBA00022692"/>
    </source>
</evidence>
<evidence type="ECO:0000256" key="9">
    <source>
        <dbReference type="ARBA" id="ARBA00023136"/>
    </source>
</evidence>
<evidence type="ECO:0000256" key="1">
    <source>
        <dbReference type="ARBA" id="ARBA00004162"/>
    </source>
</evidence>
<reference evidence="11" key="1">
    <citation type="journal article" date="2021" name="PeerJ">
        <title>Extensive microbial diversity within the chicken gut microbiome revealed by metagenomics and culture.</title>
        <authorList>
            <person name="Gilroy R."/>
            <person name="Ravi A."/>
            <person name="Getino M."/>
            <person name="Pursley I."/>
            <person name="Horton D.L."/>
            <person name="Alikhan N.F."/>
            <person name="Baker D."/>
            <person name="Gharbi K."/>
            <person name="Hall N."/>
            <person name="Watson M."/>
            <person name="Adriaenssens E.M."/>
            <person name="Foster-Nyarko E."/>
            <person name="Jarju S."/>
            <person name="Secka A."/>
            <person name="Antonio M."/>
            <person name="Oren A."/>
            <person name="Chaudhuri R.R."/>
            <person name="La Ragione R."/>
            <person name="Hildebrand F."/>
            <person name="Pallen M.J."/>
        </authorList>
    </citation>
    <scope>NUCLEOTIDE SEQUENCE</scope>
    <source>
        <strain evidence="11">ChiBcec8-14828</strain>
    </source>
</reference>
<sequence length="110" mass="12213">MDTNSTLGLLTSIIPLILMVVVLYFLMIRPQSKKEKKDKEMRNSIEVGDGITTIGGLVGRVASIKEDTFVLETGSDRVKIRMKRWAIQSVEKLNMDGSSAPTDAKKDSKK</sequence>
<dbReference type="PANTHER" id="PTHR33909">
    <property type="entry name" value="SEC TRANSLOCON ACCESSORY COMPLEX SUBUNIT YAJC"/>
    <property type="match status" value="1"/>
</dbReference>
<evidence type="ECO:0000256" key="3">
    <source>
        <dbReference type="ARBA" id="ARBA00022448"/>
    </source>
</evidence>
<dbReference type="Pfam" id="PF02699">
    <property type="entry name" value="YajC"/>
    <property type="match status" value="1"/>
</dbReference>
<evidence type="ECO:0000256" key="4">
    <source>
        <dbReference type="ARBA" id="ARBA00022475"/>
    </source>
</evidence>
<dbReference type="PRINTS" id="PR01853">
    <property type="entry name" value="YAJCTRNLCASE"/>
</dbReference>
<dbReference type="InterPro" id="IPR003849">
    <property type="entry name" value="Preprotein_translocase_YajC"/>
</dbReference>
<dbReference type="GO" id="GO:0015031">
    <property type="term" value="P:protein transport"/>
    <property type="evidence" value="ECO:0007669"/>
    <property type="project" value="UniProtKB-KW"/>
</dbReference>
<proteinExistence type="inferred from homology"/>
<keyword evidence="7 10" id="KW-1133">Transmembrane helix</keyword>
<comment type="similarity">
    <text evidence="2">Belongs to the YajC family.</text>
</comment>
<reference evidence="11" key="2">
    <citation type="submission" date="2021-04" db="EMBL/GenBank/DDBJ databases">
        <authorList>
            <person name="Gilroy R."/>
        </authorList>
    </citation>
    <scope>NUCLEOTIDE SEQUENCE</scope>
    <source>
        <strain evidence="11">ChiBcec8-14828</strain>
    </source>
</reference>
<keyword evidence="6" id="KW-0653">Protein transport</keyword>
<evidence type="ECO:0000313" key="12">
    <source>
        <dbReference type="Proteomes" id="UP000824209"/>
    </source>
</evidence>
<name>A0A9D2M2J5_9FIRM</name>
<dbReference type="GO" id="GO:0005886">
    <property type="term" value="C:plasma membrane"/>
    <property type="evidence" value="ECO:0007669"/>
    <property type="project" value="UniProtKB-SubCell"/>
</dbReference>
<keyword evidence="9 10" id="KW-0472">Membrane</keyword>
<feature type="transmembrane region" description="Helical" evidence="10">
    <location>
        <begin position="6"/>
        <end position="27"/>
    </location>
</feature>
<dbReference type="PANTHER" id="PTHR33909:SF1">
    <property type="entry name" value="SEC TRANSLOCON ACCESSORY COMPLEX SUBUNIT YAJC"/>
    <property type="match status" value="1"/>
</dbReference>
<evidence type="ECO:0000256" key="8">
    <source>
        <dbReference type="ARBA" id="ARBA00023010"/>
    </source>
</evidence>
<protein>
    <submittedName>
        <fullName evidence="11">Preprotein translocase subunit YajC</fullName>
    </submittedName>
</protein>
<dbReference type="EMBL" id="DWYA01000046">
    <property type="protein sequence ID" value="HJB39639.1"/>
    <property type="molecule type" value="Genomic_DNA"/>
</dbReference>
<evidence type="ECO:0000256" key="6">
    <source>
        <dbReference type="ARBA" id="ARBA00022927"/>
    </source>
</evidence>
<dbReference type="SMART" id="SM01323">
    <property type="entry name" value="YajC"/>
    <property type="match status" value="1"/>
</dbReference>
<keyword evidence="8" id="KW-0811">Translocation</keyword>
<accession>A0A9D2M2J5</accession>
<comment type="subcellular location">
    <subcellularLocation>
        <location evidence="1">Cell membrane</location>
        <topology evidence="1">Single-pass membrane protein</topology>
    </subcellularLocation>
</comment>
<dbReference type="Proteomes" id="UP000824209">
    <property type="component" value="Unassembled WGS sequence"/>
</dbReference>
<evidence type="ECO:0000256" key="2">
    <source>
        <dbReference type="ARBA" id="ARBA00006742"/>
    </source>
</evidence>
<keyword evidence="3" id="KW-0813">Transport</keyword>
<evidence type="ECO:0000256" key="7">
    <source>
        <dbReference type="ARBA" id="ARBA00022989"/>
    </source>
</evidence>
<keyword evidence="4" id="KW-1003">Cell membrane</keyword>
<organism evidence="11 12">
    <name type="scientific">Candidatus Ruthenibacterium avium</name>
    <dbReference type="NCBI Taxonomy" id="2838751"/>
    <lineage>
        <taxon>Bacteria</taxon>
        <taxon>Bacillati</taxon>
        <taxon>Bacillota</taxon>
        <taxon>Clostridia</taxon>
        <taxon>Eubacteriales</taxon>
        <taxon>Oscillospiraceae</taxon>
        <taxon>Ruthenibacterium</taxon>
    </lineage>
</organism>
<dbReference type="NCBIfam" id="TIGR00739">
    <property type="entry name" value="yajC"/>
    <property type="match status" value="1"/>
</dbReference>
<dbReference type="AlphaFoldDB" id="A0A9D2M2J5"/>
<keyword evidence="5 10" id="KW-0812">Transmembrane</keyword>
<gene>
    <name evidence="11" type="primary">yajC</name>
    <name evidence="11" type="ORF">H9943_04500</name>
</gene>
<comment type="caution">
    <text evidence="11">The sequence shown here is derived from an EMBL/GenBank/DDBJ whole genome shotgun (WGS) entry which is preliminary data.</text>
</comment>
<evidence type="ECO:0000256" key="10">
    <source>
        <dbReference type="SAM" id="Phobius"/>
    </source>
</evidence>